<dbReference type="GO" id="GO:0016301">
    <property type="term" value="F:kinase activity"/>
    <property type="evidence" value="ECO:0007669"/>
    <property type="project" value="UniProtKB-KW"/>
</dbReference>
<reference evidence="1 2" key="1">
    <citation type="submission" date="2014-02" db="EMBL/GenBank/DDBJ databases">
        <title>Expanding our view of genomic diversity in Candidatus Accumulibacter clades.</title>
        <authorList>
            <person name="Skennerton C.T."/>
            <person name="Barr J.J."/>
            <person name="Slater F.R."/>
            <person name="Bond P.L."/>
            <person name="Tyson G.W."/>
        </authorList>
    </citation>
    <scope>NUCLEOTIDE SEQUENCE [LARGE SCALE GENOMIC DNA]</scope>
    <source>
        <strain evidence="2">BA-92</strain>
    </source>
</reference>
<keyword evidence="1" id="KW-0808">Transferase</keyword>
<dbReference type="GO" id="GO:0008728">
    <property type="term" value="F:GTP diphosphokinase activity"/>
    <property type="evidence" value="ECO:0007669"/>
    <property type="project" value="UniProtKB-EC"/>
</dbReference>
<sequence>MPEEARSFALAAHGGQRYGDLPYSFHLDEVVALLAPYGSQAQIIGYLHDVIEDTAVTEIDIRDRFGPLVADCVSLLTDQSGASRAERKAATYARLATISGPTELALLVKTADRLANVRSCVLDDRRGLMAVYRNEHASFKRSAYREGLCDPLWLELDTLLAVNRVAVDHA</sequence>
<accession>A0A011NH26</accession>
<dbReference type="EMBL" id="JEMX01000014">
    <property type="protein sequence ID" value="EXI82018.1"/>
    <property type="molecule type" value="Genomic_DNA"/>
</dbReference>
<dbReference type="PANTHER" id="PTHR46246:SF1">
    <property type="entry name" value="GUANOSINE-3',5'-BIS(DIPHOSPHATE) 3'-PYROPHOSPHOHYDROLASE MESH1"/>
    <property type="match status" value="1"/>
</dbReference>
<evidence type="ECO:0000313" key="1">
    <source>
        <dbReference type="EMBL" id="EXI82018.1"/>
    </source>
</evidence>
<dbReference type="InterPro" id="IPR052194">
    <property type="entry name" value="MESH1"/>
</dbReference>
<organism evidence="1 2">
    <name type="scientific">Candidatus Accumulibacter appositus</name>
    <dbReference type="NCBI Taxonomy" id="1454003"/>
    <lineage>
        <taxon>Bacteria</taxon>
        <taxon>Pseudomonadati</taxon>
        <taxon>Pseudomonadota</taxon>
        <taxon>Betaproteobacteria</taxon>
        <taxon>Candidatus Accumulibacter</taxon>
    </lineage>
</organism>
<dbReference type="PATRIC" id="fig|1454003.3.peg.869"/>
<dbReference type="Gene3D" id="1.10.3210.10">
    <property type="entry name" value="Hypothetical protein af1432"/>
    <property type="match status" value="1"/>
</dbReference>
<comment type="caution">
    <text evidence="1">The sequence shown here is derived from an EMBL/GenBank/DDBJ whole genome shotgun (WGS) entry which is preliminary data.</text>
</comment>
<dbReference type="AlphaFoldDB" id="A0A011NH26"/>
<dbReference type="PANTHER" id="PTHR46246">
    <property type="entry name" value="GUANOSINE-3',5'-BIS(DIPHOSPHATE) 3'-PYROPHOSPHOHYDROLASE MESH1"/>
    <property type="match status" value="1"/>
</dbReference>
<name>A0A011NH26_9PROT</name>
<keyword evidence="1" id="KW-0418">Kinase</keyword>
<dbReference type="Proteomes" id="UP000021816">
    <property type="component" value="Unassembled WGS sequence"/>
</dbReference>
<dbReference type="EC" id="2.7.6.5" evidence="1"/>
<dbReference type="SUPFAM" id="SSF109604">
    <property type="entry name" value="HD-domain/PDEase-like"/>
    <property type="match status" value="1"/>
</dbReference>
<protein>
    <submittedName>
        <fullName evidence="1">GTP pyrophosphokinase</fullName>
        <ecNumber evidence="1">2.7.6.5</ecNumber>
    </submittedName>
</protein>
<proteinExistence type="predicted"/>
<dbReference type="GO" id="GO:0008893">
    <property type="term" value="F:guanosine-3',5'-bis(diphosphate) 3'-diphosphatase activity"/>
    <property type="evidence" value="ECO:0007669"/>
    <property type="project" value="TreeGrafter"/>
</dbReference>
<dbReference type="STRING" id="1454003.AW10_00846"/>
<evidence type="ECO:0000313" key="2">
    <source>
        <dbReference type="Proteomes" id="UP000021816"/>
    </source>
</evidence>
<dbReference type="Pfam" id="PF13328">
    <property type="entry name" value="HD_4"/>
    <property type="match status" value="1"/>
</dbReference>
<gene>
    <name evidence="1" type="primary">relA_1</name>
    <name evidence="1" type="ORF">AW10_00846</name>
</gene>